<dbReference type="Proteomes" id="UP000236488">
    <property type="component" value="Unassembled WGS sequence"/>
</dbReference>
<feature type="region of interest" description="Disordered" evidence="1">
    <location>
        <begin position="135"/>
        <end position="209"/>
    </location>
</feature>
<dbReference type="EMBL" id="PPEL01000039">
    <property type="protein sequence ID" value="PNV65262.1"/>
    <property type="molecule type" value="Genomic_DNA"/>
</dbReference>
<dbReference type="AlphaFoldDB" id="A0A2K2U4U2"/>
<dbReference type="RefSeq" id="WP_103262959.1">
    <property type="nucleotide sequence ID" value="NZ_PPEL01000039.1"/>
</dbReference>
<protein>
    <recommendedName>
        <fullName evidence="4">Helix-turn-helix domain-containing protein</fullName>
    </recommendedName>
</protein>
<evidence type="ECO:0008006" key="4">
    <source>
        <dbReference type="Google" id="ProtNLM"/>
    </source>
</evidence>
<proteinExistence type="predicted"/>
<keyword evidence="3" id="KW-1185">Reference proteome</keyword>
<evidence type="ECO:0000313" key="2">
    <source>
        <dbReference type="EMBL" id="PNV65262.1"/>
    </source>
</evidence>
<evidence type="ECO:0000256" key="1">
    <source>
        <dbReference type="SAM" id="MobiDB-lite"/>
    </source>
</evidence>
<comment type="caution">
    <text evidence="2">The sequence shown here is derived from an EMBL/GenBank/DDBJ whole genome shotgun (WGS) entry which is preliminary data.</text>
</comment>
<accession>A0A2K2U4U2</accession>
<gene>
    <name evidence="2" type="ORF">C2L80_07580</name>
</gene>
<evidence type="ECO:0000313" key="3">
    <source>
        <dbReference type="Proteomes" id="UP000236488"/>
    </source>
</evidence>
<sequence length="418" mass="46180">MMGNVMHKGKGSFTFVENTIFFDLGLSAKAKGIYCQIRSLEGNPEWVFTIKGFASLVRDGADAVTAGIKELEAAGYIIRARKRSENGRFLKAEEATWITLDDPAMHDDVCAELKADGFAILSEFDHASQHVAASCDEVSKQESKQPLVTPETRETGNSSQFGARTGKPVSGKATSGKPAPINYSSNKSPQPDKQLISCGPKPIDRSKERGEDVFEEFRKGEFPEAFERLCAISLKPLTSLKFKRDCLKVWKAKAASGFEPEQIVDAYAAYAKDYWIRNGDDNRLAKNLPRWLECGDGLAAWADEPIAPDILGADGEPLDMPGLAQADPGFAKLWRKVQTRRSVMRSQLYMGGERPPESEVLALCEQDGPYQRYYAACEERYGRYLKTLGVFAANADELSHIREELSHPSFIQAGRGCA</sequence>
<feature type="compositionally biased region" description="Polar residues" evidence="1">
    <location>
        <begin position="182"/>
        <end position="191"/>
    </location>
</feature>
<name>A0A2K2U4U2_9ACTN</name>
<reference evidence="2 3" key="1">
    <citation type="journal article" date="2018" name="Int. J. Syst. Evol. Microbiol.">
        <title>Rubneribacter badeniensis gen. nov., sp. nov. and Enteroscipio rubneri gen. nov., sp. nov., new members of the Eggerthellaceae isolated from human faeces.</title>
        <authorList>
            <person name="Danylec N."/>
            <person name="Gobl A."/>
            <person name="Stoll D.A."/>
            <person name="Hetzer B."/>
            <person name="Kulling S.E."/>
            <person name="Huch M."/>
        </authorList>
    </citation>
    <scope>NUCLEOTIDE SEQUENCE [LARGE SCALE GENOMIC DNA]</scope>
    <source>
        <strain evidence="2 3">ResAG-85</strain>
    </source>
</reference>
<organism evidence="2 3">
    <name type="scientific">Rubneribacter badeniensis</name>
    <dbReference type="NCBI Taxonomy" id="2070688"/>
    <lineage>
        <taxon>Bacteria</taxon>
        <taxon>Bacillati</taxon>
        <taxon>Actinomycetota</taxon>
        <taxon>Coriobacteriia</taxon>
        <taxon>Eggerthellales</taxon>
        <taxon>Eggerthellaceae</taxon>
        <taxon>Rubneribacter</taxon>
    </lineage>
</organism>